<dbReference type="Proteomes" id="UP000595090">
    <property type="component" value="Segment"/>
</dbReference>
<sequence>MSGGSHDRIHDHAGSLAELAARPDTLETVATRLLELGVDRAGRDTRELVRSLGQWQTAATYRAGRLALVWRALDLHDSGDITADAVRAAGDVYATGLIPPARRALEDPAGYLRDALDAHERSEHARRTLHPGAPELHLSSDHAGWLTGDGLPLTAEWWEWHSDPGADPFVLAGISIMRSVLDEYARDAELAKGLDRDGEAYGMTVSGQAVRARLIREWAAVYAERAGTGA</sequence>
<accession>A0A7T0M1T2</accession>
<dbReference type="RefSeq" id="YP_010755624.1">
    <property type="nucleotide sequence ID" value="NC_073473.1"/>
</dbReference>
<dbReference type="EMBL" id="MW291017">
    <property type="protein sequence ID" value="QPL14037.1"/>
    <property type="molecule type" value="Genomic_DNA"/>
</dbReference>
<evidence type="ECO:0000313" key="2">
    <source>
        <dbReference type="Proteomes" id="UP000595090"/>
    </source>
</evidence>
<dbReference type="KEGG" id="vg:80020294"/>
<gene>
    <name evidence="1" type="primary">8</name>
    <name evidence="1" type="ORF">SEA_TURKISHDELIGHT_8</name>
</gene>
<keyword evidence="2" id="KW-1185">Reference proteome</keyword>
<organism evidence="1 2">
    <name type="scientific">Streptomyces phage TurkishDelight</name>
    <dbReference type="NCBI Taxonomy" id="2793708"/>
    <lineage>
        <taxon>Viruses</taxon>
        <taxon>Duplodnaviria</taxon>
        <taxon>Heunggongvirae</taxon>
        <taxon>Uroviricota</taxon>
        <taxon>Caudoviricetes</taxon>
        <taxon>Dolmabahcevirus</taxon>
        <taxon>Dolmabahcevirus turkishdelight</taxon>
    </lineage>
</organism>
<protein>
    <submittedName>
        <fullName evidence="1">Uncharacterized protein</fullName>
    </submittedName>
</protein>
<proteinExistence type="predicted"/>
<reference evidence="1 2" key="1">
    <citation type="submission" date="2020-11" db="EMBL/GenBank/DDBJ databases">
        <authorList>
            <person name="Asamoah-Frimpong E.A."/>
            <person name="Attaran A."/>
            <person name="Berhane B."/>
            <person name="Boone B.K."/>
            <person name="Cesta G."/>
            <person name="Chorbajian C."/>
            <person name="Cowan J.T."/>
            <person name="Datu D.V."/>
            <person name="Der L."/>
            <person name="Egbunine A.O."/>
            <person name="Giampietro H."/>
            <person name="Gunnison R.P."/>
            <person name="Joseph M.A."/>
            <person name="Kiewe T."/>
            <person name="Oboh E.C."/>
            <person name="O'Neill K."/>
            <person name="Oxlaj J.A."/>
            <person name="Patel A.K."/>
            <person name="Saqaf K."/>
            <person name="Vuong K."/>
            <person name="Walker C."/>
            <person name="Wikina T."/>
            <person name="Yan T."/>
            <person name="Avazpour P."/>
            <person name="Kim F.M."/>
            <person name="Mason K.J."/>
            <person name="Nguyen D.A."/>
            <person name="Pettit S.M."/>
            <person name="Zhou O.J."/>
            <person name="Brissett D.L."/>
            <person name="Gualtieri C."/>
            <person name="Hufford T.M."/>
            <person name="Ko J.M."/>
            <person name="Novak J.K."/>
            <person name="Smith Z.M."/>
            <person name="Erill I."/>
            <person name="Caruso S.M."/>
            <person name="Garlena R.A."/>
            <person name="Russell D.A."/>
            <person name="Pope W.H."/>
            <person name="Jacobs-Sera D."/>
            <person name="Hatfull G.F."/>
        </authorList>
    </citation>
    <scope>NUCLEOTIDE SEQUENCE [LARGE SCALE GENOMIC DNA]</scope>
</reference>
<dbReference type="GeneID" id="80020294"/>
<evidence type="ECO:0000313" key="1">
    <source>
        <dbReference type="EMBL" id="QPL14037.1"/>
    </source>
</evidence>
<name>A0A7T0M1T2_9CAUD</name>